<dbReference type="AlphaFoldDB" id="A0A0A9DD06"/>
<reference evidence="2" key="1">
    <citation type="submission" date="2014-09" db="EMBL/GenBank/DDBJ databases">
        <authorList>
            <person name="Magalhaes I.L.F."/>
            <person name="Oliveira U."/>
            <person name="Santos F.R."/>
            <person name="Vidigal T.H.D.A."/>
            <person name="Brescovit A.D."/>
            <person name="Santos A.J."/>
        </authorList>
    </citation>
    <scope>NUCLEOTIDE SEQUENCE</scope>
    <source>
        <tissue evidence="2">Shoot tissue taken approximately 20 cm above the soil surface</tissue>
    </source>
</reference>
<sequence length="126" mass="14435">MVLYNANDCVEATTHGSISHDLSTDVSECPDDPNMWPDDMIKFVDVDLRDEQEHMKNEKIEASPVHNRNNTSFKKMFMRSLSSKLRWSKKQTNARQALPARSQDAENLGYQAVSSSDDLDDDWEVL</sequence>
<reference evidence="2" key="2">
    <citation type="journal article" date="2015" name="Data Brief">
        <title>Shoot transcriptome of the giant reed, Arundo donax.</title>
        <authorList>
            <person name="Barrero R.A."/>
            <person name="Guerrero F.D."/>
            <person name="Moolhuijzen P."/>
            <person name="Goolsby J.A."/>
            <person name="Tidwell J."/>
            <person name="Bellgard S.E."/>
            <person name="Bellgard M.I."/>
        </authorList>
    </citation>
    <scope>NUCLEOTIDE SEQUENCE</scope>
    <source>
        <tissue evidence="2">Shoot tissue taken approximately 20 cm above the soil surface</tissue>
    </source>
</reference>
<name>A0A0A9DD06_ARUDO</name>
<organism evidence="2">
    <name type="scientific">Arundo donax</name>
    <name type="common">Giant reed</name>
    <name type="synonym">Donax arundinaceus</name>
    <dbReference type="NCBI Taxonomy" id="35708"/>
    <lineage>
        <taxon>Eukaryota</taxon>
        <taxon>Viridiplantae</taxon>
        <taxon>Streptophyta</taxon>
        <taxon>Embryophyta</taxon>
        <taxon>Tracheophyta</taxon>
        <taxon>Spermatophyta</taxon>
        <taxon>Magnoliopsida</taxon>
        <taxon>Liliopsida</taxon>
        <taxon>Poales</taxon>
        <taxon>Poaceae</taxon>
        <taxon>PACMAD clade</taxon>
        <taxon>Arundinoideae</taxon>
        <taxon>Arundineae</taxon>
        <taxon>Arundo</taxon>
    </lineage>
</organism>
<evidence type="ECO:0000256" key="1">
    <source>
        <dbReference type="SAM" id="MobiDB-lite"/>
    </source>
</evidence>
<dbReference type="EMBL" id="GBRH01212189">
    <property type="protein sequence ID" value="JAD85706.1"/>
    <property type="molecule type" value="Transcribed_RNA"/>
</dbReference>
<protein>
    <submittedName>
        <fullName evidence="2">Uncharacterized protein</fullName>
    </submittedName>
</protein>
<feature type="region of interest" description="Disordered" evidence="1">
    <location>
        <begin position="87"/>
        <end position="126"/>
    </location>
</feature>
<feature type="compositionally biased region" description="Acidic residues" evidence="1">
    <location>
        <begin position="117"/>
        <end position="126"/>
    </location>
</feature>
<evidence type="ECO:0000313" key="2">
    <source>
        <dbReference type="EMBL" id="JAD85706.1"/>
    </source>
</evidence>
<accession>A0A0A9DD06</accession>
<proteinExistence type="predicted"/>